<dbReference type="SUPFAM" id="SSF49785">
    <property type="entry name" value="Galactose-binding domain-like"/>
    <property type="match status" value="1"/>
</dbReference>
<feature type="chain" id="PRO_5042129751" evidence="2">
    <location>
        <begin position="48"/>
        <end position="761"/>
    </location>
</feature>
<proteinExistence type="predicted"/>
<dbReference type="Proteomes" id="UP001206128">
    <property type="component" value="Unassembled WGS sequence"/>
</dbReference>
<feature type="compositionally biased region" description="Pro residues" evidence="1">
    <location>
        <begin position="609"/>
        <end position="619"/>
    </location>
</feature>
<dbReference type="CDD" id="cd14490">
    <property type="entry name" value="CBM6-CBM35-CBM36_like_1"/>
    <property type="match status" value="1"/>
</dbReference>
<dbReference type="Pfam" id="PF22815">
    <property type="entry name" value="CatAgl_D1"/>
    <property type="match status" value="1"/>
</dbReference>
<feature type="signal peptide" evidence="2">
    <location>
        <begin position="1"/>
        <end position="47"/>
    </location>
</feature>
<comment type="caution">
    <text evidence="4">The sequence shown here is derived from an EMBL/GenBank/DDBJ whole genome shotgun (WGS) entry which is preliminary data.</text>
</comment>
<evidence type="ECO:0000313" key="4">
    <source>
        <dbReference type="EMBL" id="MCP2169768.1"/>
    </source>
</evidence>
<name>A0AAE3GPG3_9PSEU</name>
<dbReference type="PROSITE" id="PS50022">
    <property type="entry name" value="FA58C_3"/>
    <property type="match status" value="1"/>
</dbReference>
<dbReference type="InterPro" id="IPR055149">
    <property type="entry name" value="Agl_cat_D2"/>
</dbReference>
<dbReference type="Gene3D" id="2.160.20.10">
    <property type="entry name" value="Single-stranded right-handed beta-helix, Pectin lyase-like"/>
    <property type="match status" value="1"/>
</dbReference>
<dbReference type="InterPro" id="IPR006626">
    <property type="entry name" value="PbH1"/>
</dbReference>
<organism evidence="4 5">
    <name type="scientific">Goodfellowiella coeruleoviolacea</name>
    <dbReference type="NCBI Taxonomy" id="334858"/>
    <lineage>
        <taxon>Bacteria</taxon>
        <taxon>Bacillati</taxon>
        <taxon>Actinomycetota</taxon>
        <taxon>Actinomycetes</taxon>
        <taxon>Pseudonocardiales</taxon>
        <taxon>Pseudonocardiaceae</taxon>
        <taxon>Goodfellowiella</taxon>
    </lineage>
</organism>
<dbReference type="Pfam" id="PF00754">
    <property type="entry name" value="F5_F8_type_C"/>
    <property type="match status" value="1"/>
</dbReference>
<dbReference type="GO" id="GO:0016829">
    <property type="term" value="F:lyase activity"/>
    <property type="evidence" value="ECO:0007669"/>
    <property type="project" value="UniProtKB-KW"/>
</dbReference>
<dbReference type="SUPFAM" id="SSF51126">
    <property type="entry name" value="Pectin lyase-like"/>
    <property type="match status" value="1"/>
</dbReference>
<feature type="domain" description="F5/8 type C" evidence="3">
    <location>
        <begin position="614"/>
        <end position="761"/>
    </location>
</feature>
<dbReference type="EMBL" id="JAMTCK010000020">
    <property type="protein sequence ID" value="MCP2169768.1"/>
    <property type="molecule type" value="Genomic_DNA"/>
</dbReference>
<dbReference type="SMART" id="SM00231">
    <property type="entry name" value="FA58C"/>
    <property type="match status" value="1"/>
</dbReference>
<gene>
    <name evidence="4" type="ORF">LX83_006654</name>
</gene>
<reference evidence="4" key="1">
    <citation type="submission" date="2022-06" db="EMBL/GenBank/DDBJ databases">
        <title>Genomic Encyclopedia of Archaeal and Bacterial Type Strains, Phase II (KMG-II): from individual species to whole genera.</title>
        <authorList>
            <person name="Goeker M."/>
        </authorList>
    </citation>
    <scope>NUCLEOTIDE SEQUENCE</scope>
    <source>
        <strain evidence="4">DSM 43935</strain>
    </source>
</reference>
<dbReference type="SMART" id="SM00710">
    <property type="entry name" value="PbH1"/>
    <property type="match status" value="7"/>
</dbReference>
<protein>
    <submittedName>
        <fullName evidence="4">Pectate lyase superfamily protein</fullName>
    </submittedName>
</protein>
<evidence type="ECO:0000313" key="5">
    <source>
        <dbReference type="Proteomes" id="UP001206128"/>
    </source>
</evidence>
<keyword evidence="4" id="KW-0456">Lyase</keyword>
<keyword evidence="5" id="KW-1185">Reference proteome</keyword>
<keyword evidence="2" id="KW-0732">Signal</keyword>
<evidence type="ECO:0000256" key="2">
    <source>
        <dbReference type="SAM" id="SignalP"/>
    </source>
</evidence>
<dbReference type="InterPro" id="IPR008979">
    <property type="entry name" value="Galactose-bd-like_sf"/>
</dbReference>
<sequence>MIPIRARRTGTQPPPPRRSGARAAVATAAAAVTALALASPTAPTALAAEQATGQAAGGPSAAACPTSVSGGATVPFRTYEAECASHTGSAIGPDFTQASLASEASGRQAVQLSAPGQHVEFTLAAPANSINVHYSVPDGRSGTLSVYVNGTRLASRLTLTSRHSYIDTPWITGAKTHNFYSDVRLLLGRDLGVGDRVRLQVDSGDTATPYTIDLADFEQVGAAGTRPANSVSVTDFGATPDDGGDDSNAFRQAISAARAQSREVWVPPGRFEIPTSLQLDQVTVRGAGQWYTVLHGNNVFQNSGVTGNIRLHDFAVFGDVTERNDGSPDNAYHGSFGANSVVSGLWIQNTKCGLWLMNGATSNLVVENNRILDVLADGINFDGNVRDSVIRNNYLRNTGDDALALWSNGSPNVGNSILNNTVVSSTLANGIAVYGGTNNTVSGNLVRDTNALGGGIHVANRFNATPLSGTVKLDNNVTLRAGALDPNWKFGVGALWFDGRDSAFSGVSITVTNFRAVDSPYEAIQFIDGGGTGKPMQGVTVNGASIEGTGTFAVQAQTTGTVTLNNVTATRVGVVGTYNCPFPTDRAPMVFTGSGNSGLTPTWTDCTSWPPPNSGPPTQPGTGSNAAKGRPVTASGSQGGYPPGNAVDGNADTYWESTNNAFPQTLTVDLGEPTSVNKITLKLPPSSSWGTRTQTVTIAGSTDGGGYSTIVAARGYTFDPATGNTASVSFGATSPRYVRLTFTANTGWPAGQLSELEVLRS</sequence>
<evidence type="ECO:0000256" key="1">
    <source>
        <dbReference type="SAM" id="MobiDB-lite"/>
    </source>
</evidence>
<dbReference type="InterPro" id="IPR033801">
    <property type="entry name" value="CBM6-CBM35-CBM36-like_1"/>
</dbReference>
<dbReference type="AlphaFoldDB" id="A0AAE3GPG3"/>
<evidence type="ECO:0000259" key="3">
    <source>
        <dbReference type="PROSITE" id="PS50022"/>
    </source>
</evidence>
<accession>A0AAE3GPG3</accession>
<dbReference type="RefSeq" id="WP_253779027.1">
    <property type="nucleotide sequence ID" value="NZ_JAMTCK010000020.1"/>
</dbReference>
<dbReference type="InterPro" id="IPR011050">
    <property type="entry name" value="Pectin_lyase_fold/virulence"/>
</dbReference>
<dbReference type="InterPro" id="IPR012334">
    <property type="entry name" value="Pectin_lyas_fold"/>
</dbReference>
<dbReference type="Gene3D" id="2.60.120.260">
    <property type="entry name" value="Galactose-binding domain-like"/>
    <property type="match status" value="2"/>
</dbReference>
<dbReference type="InterPro" id="IPR000421">
    <property type="entry name" value="FA58C"/>
</dbReference>
<dbReference type="Pfam" id="PF22816">
    <property type="entry name" value="CatAgl_D2"/>
    <property type="match status" value="1"/>
</dbReference>
<feature type="region of interest" description="Disordered" evidence="1">
    <location>
        <begin position="606"/>
        <end position="646"/>
    </location>
</feature>